<dbReference type="InterPro" id="IPR024588">
    <property type="entry name" value="YejM_N"/>
</dbReference>
<protein>
    <submittedName>
        <fullName evidence="5">Sulfatase</fullName>
    </submittedName>
</protein>
<dbReference type="InterPro" id="IPR012159">
    <property type="entry name" value="YejM-like"/>
</dbReference>
<dbReference type="EMBL" id="CP000285">
    <property type="protein sequence ID" value="ABE57379.1"/>
    <property type="molecule type" value="Genomic_DNA"/>
</dbReference>
<dbReference type="Pfam" id="PF11893">
    <property type="entry name" value="DUF3413"/>
    <property type="match status" value="1"/>
</dbReference>
<dbReference type="STRING" id="290398.Csal_0014"/>
<keyword evidence="6" id="KW-1185">Reference proteome</keyword>
<dbReference type="OrthoDB" id="9803751at2"/>
<dbReference type="InterPro" id="IPR050738">
    <property type="entry name" value="Sulfatase"/>
</dbReference>
<dbReference type="SUPFAM" id="SSF53649">
    <property type="entry name" value="Alkaline phosphatase-like"/>
    <property type="match status" value="1"/>
</dbReference>
<dbReference type="Pfam" id="PF00884">
    <property type="entry name" value="Sulfatase"/>
    <property type="match status" value="1"/>
</dbReference>
<keyword evidence="2" id="KW-0472">Membrane</keyword>
<evidence type="ECO:0000256" key="1">
    <source>
        <dbReference type="ARBA" id="ARBA00008779"/>
    </source>
</evidence>
<dbReference type="GeneID" id="95332767"/>
<evidence type="ECO:0000259" key="4">
    <source>
        <dbReference type="Pfam" id="PF11893"/>
    </source>
</evidence>
<evidence type="ECO:0000313" key="5">
    <source>
        <dbReference type="EMBL" id="ABE57379.1"/>
    </source>
</evidence>
<dbReference type="HOGENOM" id="CLU_030247_1_0_6"/>
<evidence type="ECO:0000256" key="2">
    <source>
        <dbReference type="SAM" id="Phobius"/>
    </source>
</evidence>
<feature type="transmembrane region" description="Helical" evidence="2">
    <location>
        <begin position="122"/>
        <end position="148"/>
    </location>
</feature>
<name>Q1R1M9_CHRI1</name>
<dbReference type="CDD" id="cd16148">
    <property type="entry name" value="sulfatase_like"/>
    <property type="match status" value="1"/>
</dbReference>
<feature type="transmembrane region" description="Helical" evidence="2">
    <location>
        <begin position="77"/>
        <end position="102"/>
    </location>
</feature>
<dbReference type="KEGG" id="csa:Csal_0014"/>
<organism evidence="5 6">
    <name type="scientific">Chromohalobacter israelensis (strain ATCC BAA-138 / DSM 3043 / CIP 106854 / NCIMB 13768 / 1H11)</name>
    <name type="common">Chromohalobacter salexigens</name>
    <dbReference type="NCBI Taxonomy" id="290398"/>
    <lineage>
        <taxon>Bacteria</taxon>
        <taxon>Pseudomonadati</taxon>
        <taxon>Pseudomonadota</taxon>
        <taxon>Gammaproteobacteria</taxon>
        <taxon>Oceanospirillales</taxon>
        <taxon>Halomonadaceae</taxon>
        <taxon>Chromohalobacter</taxon>
    </lineage>
</organism>
<evidence type="ECO:0000259" key="3">
    <source>
        <dbReference type="Pfam" id="PF00884"/>
    </source>
</evidence>
<sequence>MQDTLRRRWRGTLAFALLQLPLIWLVALRYTPYLAVPDDPMGVAYLVLTWIGHFGMLALLGWLPLGVLALLLKARWLWLPAALLGALGLCALLLDTVVYAQYRFHVNYFMVSLFLNDENGEIFSFTTSTWLVVIGCVLLALTLEGWLAQRLIAGGRGRRLPVGSACGVVLLALLGSHALHIVADARYMRSVTQQVGVYPLLFPTTAKDFMEEHGWLDPRAARAANADIEARQAQNLDWPKNPLSCQAMQPPNVLVVLIDSWRADEYGPKNTPNLHAALNESGRRYLNHYSGGNATRNGTMSLFYGLTGNYYAYLNDSQTPPLLLTQLQKQDYALGIFSSASLGSVGFDRTIFSSIESLRMDTQGDSPADRDRQMTEDWMHWLGRQERQDATPWFGMLFYDAPHGYDVPADAAQPFQPSVQNMDYLELGPETDPLPYFNRHRNAVHYDDVLLGKTIDDLKAKGEWDETLLVVTSDHGQSFDDFDKNYWGHNGHFASPQTRVPMLVNGPGVEPGEVTGMTSHLDVAPMLMRHALGCSNPLSDYAMGEDLLKPGIDHPWVQSSSYIDYGIIEPNRITVVDGTGQWEIVDRQLDPIEGAEFSPAVFDAMQWFRRFYRQG</sequence>
<dbReference type="InterPro" id="IPR017850">
    <property type="entry name" value="Alkaline_phosphatase_core_sf"/>
</dbReference>
<feature type="transmembrane region" description="Helical" evidence="2">
    <location>
        <begin position="43"/>
        <end position="65"/>
    </location>
</feature>
<reference evidence="5 6" key="1">
    <citation type="journal article" date="2011" name="Stand. Genomic Sci.">
        <title>Complete genome sequence of the halophilic and highly halotolerant Chromohalobacter salexigens type strain (1H11(T)).</title>
        <authorList>
            <person name="Copeland A."/>
            <person name="O'Connor K."/>
            <person name="Lucas S."/>
            <person name="Lapidus A."/>
            <person name="Berry K.W."/>
            <person name="Detter J.C."/>
            <person name="Del Rio T.G."/>
            <person name="Hammon N."/>
            <person name="Dalin E."/>
            <person name="Tice H."/>
            <person name="Pitluck S."/>
            <person name="Bruce D."/>
            <person name="Goodwin L."/>
            <person name="Han C."/>
            <person name="Tapia R."/>
            <person name="Saunders E."/>
            <person name="Schmutz J."/>
            <person name="Brettin T."/>
            <person name="Larimer F."/>
            <person name="Land M."/>
            <person name="Hauser L."/>
            <person name="Vargas C."/>
            <person name="Nieto J.J."/>
            <person name="Kyrpides N.C."/>
            <person name="Ivanova N."/>
            <person name="Goker M."/>
            <person name="Klenk H.P."/>
            <person name="Csonka L.N."/>
            <person name="Woyke T."/>
        </authorList>
    </citation>
    <scope>NUCLEOTIDE SEQUENCE [LARGE SCALE GENOMIC DNA]</scope>
    <source>
        <strain evidence="6">ATCC BAA-138 / DSM 3043 / CIP 106854 / NCIMB 13768 / 1H11</strain>
    </source>
</reference>
<feature type="transmembrane region" description="Helical" evidence="2">
    <location>
        <begin position="160"/>
        <end position="183"/>
    </location>
</feature>
<dbReference type="PIRSF" id="PIRSF004950">
    <property type="entry name" value="Mmb_sulf_HI0842"/>
    <property type="match status" value="1"/>
</dbReference>
<dbReference type="PANTHER" id="PTHR42693">
    <property type="entry name" value="ARYLSULFATASE FAMILY MEMBER"/>
    <property type="match status" value="1"/>
</dbReference>
<keyword evidence="2" id="KW-0812">Transmembrane</keyword>
<evidence type="ECO:0000313" key="6">
    <source>
        <dbReference type="Proteomes" id="UP000000239"/>
    </source>
</evidence>
<dbReference type="InterPro" id="IPR000917">
    <property type="entry name" value="Sulfatase_N"/>
</dbReference>
<keyword evidence="2" id="KW-1133">Transmembrane helix</keyword>
<dbReference type="RefSeq" id="WP_011505325.1">
    <property type="nucleotide sequence ID" value="NC_007963.1"/>
</dbReference>
<proteinExistence type="inferred from homology"/>
<gene>
    <name evidence="5" type="ordered locus">Csal_0014</name>
</gene>
<feature type="transmembrane region" description="Helical" evidence="2">
    <location>
        <begin position="12"/>
        <end position="31"/>
    </location>
</feature>
<feature type="domain" description="Sulfatase N-terminal" evidence="3">
    <location>
        <begin position="251"/>
        <end position="531"/>
    </location>
</feature>
<dbReference type="GO" id="GO:0004065">
    <property type="term" value="F:arylsulfatase activity"/>
    <property type="evidence" value="ECO:0007669"/>
    <property type="project" value="TreeGrafter"/>
</dbReference>
<dbReference type="PANTHER" id="PTHR42693:SF33">
    <property type="entry name" value="ARYLSULFATASE"/>
    <property type="match status" value="1"/>
</dbReference>
<dbReference type="Proteomes" id="UP000000239">
    <property type="component" value="Chromosome"/>
</dbReference>
<dbReference type="AlphaFoldDB" id="Q1R1M9"/>
<accession>Q1R1M9</accession>
<dbReference type="eggNOG" id="COG3083">
    <property type="taxonomic scope" value="Bacteria"/>
</dbReference>
<feature type="domain" description="Inner membrane protein YejM N-terminal" evidence="4">
    <location>
        <begin position="6"/>
        <end position="245"/>
    </location>
</feature>
<comment type="similarity">
    <text evidence="1">Belongs to the sulfatase family.</text>
</comment>
<dbReference type="Gene3D" id="3.40.720.10">
    <property type="entry name" value="Alkaline Phosphatase, subunit A"/>
    <property type="match status" value="1"/>
</dbReference>